<sequence length="61" mass="7175">MKVAIPINGSGKSCLFDLKYAKRKNNSEAEKKTRTNCSFKEKLKAKKIPAMRYRERRRKIN</sequence>
<proteinExistence type="predicted"/>
<accession>A0ABT0Z5P0</accession>
<evidence type="ECO:0000313" key="2">
    <source>
        <dbReference type="Proteomes" id="UP001155077"/>
    </source>
</evidence>
<dbReference type="RefSeq" id="WP_252115771.1">
    <property type="nucleotide sequence ID" value="NZ_JAMSCK010000008.1"/>
</dbReference>
<dbReference type="EMBL" id="JAMSCK010000008">
    <property type="protein sequence ID" value="MCM8571043.1"/>
    <property type="molecule type" value="Genomic_DNA"/>
</dbReference>
<name>A0ABT0Z5P0_9FLAO</name>
<evidence type="ECO:0000313" key="1">
    <source>
        <dbReference type="EMBL" id="MCM8571043.1"/>
    </source>
</evidence>
<reference evidence="1" key="1">
    <citation type="submission" date="2022-06" db="EMBL/GenBank/DDBJ databases">
        <title>Gramella sediminis sp. nov., isolated from deep-sea sediment of the Indian Ocean.</title>
        <authorList>
            <person name="Yang L."/>
        </authorList>
    </citation>
    <scope>NUCLEOTIDE SEQUENCE</scope>
    <source>
        <strain evidence="1">HMD3159</strain>
    </source>
</reference>
<keyword evidence="2" id="KW-1185">Reference proteome</keyword>
<protein>
    <submittedName>
        <fullName evidence="1">Uncharacterized protein</fullName>
    </submittedName>
</protein>
<dbReference type="Proteomes" id="UP001155077">
    <property type="component" value="Unassembled WGS sequence"/>
</dbReference>
<gene>
    <name evidence="1" type="ORF">NE848_16715</name>
</gene>
<organism evidence="1 2">
    <name type="scientific">Gramella jeungdoensis</name>
    <dbReference type="NCBI Taxonomy" id="708091"/>
    <lineage>
        <taxon>Bacteria</taxon>
        <taxon>Pseudomonadati</taxon>
        <taxon>Bacteroidota</taxon>
        <taxon>Flavobacteriia</taxon>
        <taxon>Flavobacteriales</taxon>
        <taxon>Flavobacteriaceae</taxon>
        <taxon>Christiangramia</taxon>
    </lineage>
</organism>
<comment type="caution">
    <text evidence="1">The sequence shown here is derived from an EMBL/GenBank/DDBJ whole genome shotgun (WGS) entry which is preliminary data.</text>
</comment>